<name>A0A8H3IZ95_9LECA</name>
<sequence length="424" mass="45410">MKLSILSPAAAILTTQCFALPAPLPSPTHLPVLQDPSPPRPFPAGRIVEMKDPSPPRPFPKYPLIAGNPLEERDPSALSRFPTDGQSEAQDPSPPRPFPAGHFVEVEHPPPALQERDPSAPHKVVGVHTAATDPSPPRPFPKYALNDGSALEERDPLSRFPTDGEKEAEDPSPPRPFPAGRVVDVENSVPSHKIEPRSPSPLPRTATGPEAEANQPSPPRPFPAGQPIDVEPRAEDVPSHSGHGGYFPPTNPPVPEPTAPTMEADLAKILHARQIDIYPYPPAANDHNHNLTPPSIPHHPASTSTSTPTPPPPPPPPTHTPQLPHLPLKPHHHLAQKSHTCTKTITSYHLHPFHPTGPSTVYNATVTVPHRIDCGGCALTVAHVGIGHGLPVLTAVATVTDPDSATTTEYVPWCSRSPRPSYVL</sequence>
<organism evidence="3 4">
    <name type="scientific">Imshaugia aleurites</name>
    <dbReference type="NCBI Taxonomy" id="172621"/>
    <lineage>
        <taxon>Eukaryota</taxon>
        <taxon>Fungi</taxon>
        <taxon>Dikarya</taxon>
        <taxon>Ascomycota</taxon>
        <taxon>Pezizomycotina</taxon>
        <taxon>Lecanoromycetes</taxon>
        <taxon>OSLEUM clade</taxon>
        <taxon>Lecanoromycetidae</taxon>
        <taxon>Lecanorales</taxon>
        <taxon>Lecanorineae</taxon>
        <taxon>Parmeliaceae</taxon>
        <taxon>Imshaugia</taxon>
    </lineage>
</organism>
<dbReference type="AlphaFoldDB" id="A0A8H3IZ95"/>
<comment type="caution">
    <text evidence="3">The sequence shown here is derived from an EMBL/GenBank/DDBJ whole genome shotgun (WGS) entry which is preliminary data.</text>
</comment>
<reference evidence="3" key="1">
    <citation type="submission" date="2021-03" db="EMBL/GenBank/DDBJ databases">
        <authorList>
            <person name="Tagirdzhanova G."/>
        </authorList>
    </citation>
    <scope>NUCLEOTIDE SEQUENCE</scope>
</reference>
<feature type="compositionally biased region" description="Basic and acidic residues" evidence="1">
    <location>
        <begin position="151"/>
        <end position="165"/>
    </location>
</feature>
<protein>
    <submittedName>
        <fullName evidence="3">Uncharacterized protein</fullName>
    </submittedName>
</protein>
<dbReference type="EMBL" id="CAJPDT010000088">
    <property type="protein sequence ID" value="CAF9936095.1"/>
    <property type="molecule type" value="Genomic_DNA"/>
</dbReference>
<evidence type="ECO:0000256" key="1">
    <source>
        <dbReference type="SAM" id="MobiDB-lite"/>
    </source>
</evidence>
<evidence type="ECO:0000313" key="3">
    <source>
        <dbReference type="EMBL" id="CAF9936095.1"/>
    </source>
</evidence>
<feature type="signal peptide" evidence="2">
    <location>
        <begin position="1"/>
        <end position="19"/>
    </location>
</feature>
<feature type="compositionally biased region" description="Pro residues" evidence="1">
    <location>
        <begin position="249"/>
        <end position="258"/>
    </location>
</feature>
<keyword evidence="4" id="KW-1185">Reference proteome</keyword>
<dbReference type="OrthoDB" id="5420687at2759"/>
<proteinExistence type="predicted"/>
<accession>A0A8H3IZ95</accession>
<evidence type="ECO:0000256" key="2">
    <source>
        <dbReference type="SAM" id="SignalP"/>
    </source>
</evidence>
<feature type="compositionally biased region" description="Low complexity" evidence="1">
    <location>
        <begin position="298"/>
        <end position="307"/>
    </location>
</feature>
<feature type="region of interest" description="Disordered" evidence="1">
    <location>
        <begin position="280"/>
        <end position="338"/>
    </location>
</feature>
<feature type="chain" id="PRO_5034694473" evidence="2">
    <location>
        <begin position="20"/>
        <end position="424"/>
    </location>
</feature>
<feature type="compositionally biased region" description="Basic and acidic residues" evidence="1">
    <location>
        <begin position="104"/>
        <end position="120"/>
    </location>
</feature>
<keyword evidence="2" id="KW-0732">Signal</keyword>
<gene>
    <name evidence="3" type="ORF">IMSHALPRED_010461</name>
</gene>
<dbReference type="Proteomes" id="UP000664534">
    <property type="component" value="Unassembled WGS sequence"/>
</dbReference>
<feature type="compositionally biased region" description="Pro residues" evidence="1">
    <location>
        <begin position="308"/>
        <end position="319"/>
    </location>
</feature>
<feature type="region of interest" description="Disordered" evidence="1">
    <location>
        <begin position="29"/>
        <end position="260"/>
    </location>
</feature>
<evidence type="ECO:0000313" key="4">
    <source>
        <dbReference type="Proteomes" id="UP000664534"/>
    </source>
</evidence>